<dbReference type="RefSeq" id="WP_009135850.1">
    <property type="nucleotide sequence ID" value="NZ_JH594596.1"/>
</dbReference>
<dbReference type="PATRIC" id="fig|742817.3.peg.753"/>
<name>H1DEL6_9BACT</name>
<feature type="transmembrane region" description="Helical" evidence="1">
    <location>
        <begin position="67"/>
        <end position="86"/>
    </location>
</feature>
<organism evidence="2 3">
    <name type="scientific">Odoribacter laneus YIT 12061</name>
    <dbReference type="NCBI Taxonomy" id="742817"/>
    <lineage>
        <taxon>Bacteria</taxon>
        <taxon>Pseudomonadati</taxon>
        <taxon>Bacteroidota</taxon>
        <taxon>Bacteroidia</taxon>
        <taxon>Bacteroidales</taxon>
        <taxon>Odoribacteraceae</taxon>
        <taxon>Odoribacter</taxon>
    </lineage>
</organism>
<keyword evidence="1" id="KW-1133">Transmembrane helix</keyword>
<dbReference type="GeneID" id="98068327"/>
<dbReference type="EMBL" id="ADMC01000008">
    <property type="protein sequence ID" value="EHP49916.1"/>
    <property type="molecule type" value="Genomic_DNA"/>
</dbReference>
<sequence length="120" mass="13470">MPKTLLFYLIESFVVLPFPLYCLYEQLYKPGGWLGGINYLLAVPFLALYVGSFHGLAVRLYPNGWSYYLVSFLLTTLICWLGLAWVDGASIYYKETWPIALGISGVIGILGLVPAWILRG</sequence>
<evidence type="ECO:0000313" key="3">
    <source>
        <dbReference type="Proteomes" id="UP000004892"/>
    </source>
</evidence>
<gene>
    <name evidence="2" type="ORF">HMPREF9449_00702</name>
</gene>
<feature type="transmembrane region" description="Helical" evidence="1">
    <location>
        <begin position="6"/>
        <end position="24"/>
    </location>
</feature>
<comment type="caution">
    <text evidence="2">The sequence shown here is derived from an EMBL/GenBank/DDBJ whole genome shotgun (WGS) entry which is preliminary data.</text>
</comment>
<accession>H1DEL6</accession>
<keyword evidence="3" id="KW-1185">Reference proteome</keyword>
<keyword evidence="1" id="KW-0472">Membrane</keyword>
<keyword evidence="1" id="KW-0812">Transmembrane</keyword>
<dbReference type="HOGENOM" id="CLU_2047279_0_0_10"/>
<reference evidence="2 3" key="1">
    <citation type="submission" date="2012-01" db="EMBL/GenBank/DDBJ databases">
        <title>The Genome Sequence of Odoribacter laneus YIT 12061.</title>
        <authorList>
            <consortium name="The Broad Institute Genome Sequencing Platform"/>
            <person name="Earl A."/>
            <person name="Ward D."/>
            <person name="Feldgarden M."/>
            <person name="Gevers D."/>
            <person name="Morotomi M."/>
            <person name="Young S.K."/>
            <person name="Zeng Q."/>
            <person name="Gargeya S."/>
            <person name="Fitzgerald M."/>
            <person name="Haas B."/>
            <person name="Abouelleil A."/>
            <person name="Alvarado L."/>
            <person name="Arachchi H.M."/>
            <person name="Berlin A."/>
            <person name="Chapman S.B."/>
            <person name="Gearin G."/>
            <person name="Goldberg J."/>
            <person name="Griggs A."/>
            <person name="Gujja S."/>
            <person name="Hansen M."/>
            <person name="Heiman D."/>
            <person name="Howarth C."/>
            <person name="Larimer J."/>
            <person name="Lui A."/>
            <person name="MacDonald P.J.P."/>
            <person name="McCowen C."/>
            <person name="Montmayeur A."/>
            <person name="Murphy C."/>
            <person name="Neiman D."/>
            <person name="Pearson M."/>
            <person name="Priest M."/>
            <person name="Roberts A."/>
            <person name="Saif S."/>
            <person name="Shea T."/>
            <person name="Sisk P."/>
            <person name="Stolte C."/>
            <person name="Sykes S."/>
            <person name="Wortman J."/>
            <person name="Nusbaum C."/>
            <person name="Birren B."/>
        </authorList>
    </citation>
    <scope>NUCLEOTIDE SEQUENCE [LARGE SCALE GENOMIC DNA]</scope>
    <source>
        <strain evidence="2 3">YIT 12061</strain>
    </source>
</reference>
<protein>
    <submittedName>
        <fullName evidence="2">Uncharacterized protein</fullName>
    </submittedName>
</protein>
<feature type="transmembrane region" description="Helical" evidence="1">
    <location>
        <begin position="36"/>
        <end position="61"/>
    </location>
</feature>
<dbReference type="STRING" id="742817.HMPREF9449_00702"/>
<evidence type="ECO:0000256" key="1">
    <source>
        <dbReference type="SAM" id="Phobius"/>
    </source>
</evidence>
<proteinExistence type="predicted"/>
<dbReference type="AlphaFoldDB" id="H1DEL6"/>
<dbReference type="Proteomes" id="UP000004892">
    <property type="component" value="Unassembled WGS sequence"/>
</dbReference>
<evidence type="ECO:0000313" key="2">
    <source>
        <dbReference type="EMBL" id="EHP49916.1"/>
    </source>
</evidence>
<feature type="transmembrane region" description="Helical" evidence="1">
    <location>
        <begin position="98"/>
        <end position="118"/>
    </location>
</feature>